<dbReference type="GO" id="GO:0080044">
    <property type="term" value="F:quercetin 7-O-glucosyltransferase activity"/>
    <property type="evidence" value="ECO:0007669"/>
    <property type="project" value="TreeGrafter"/>
</dbReference>
<dbReference type="Proteomes" id="UP000197138">
    <property type="component" value="Unassembled WGS sequence"/>
</dbReference>
<accession>A0A218WCE4</accession>
<evidence type="ECO:0008006" key="6">
    <source>
        <dbReference type="Google" id="ProtNLM"/>
    </source>
</evidence>
<dbReference type="PANTHER" id="PTHR11926">
    <property type="entry name" value="GLUCOSYL/GLUCURONOSYL TRANSFERASES"/>
    <property type="match status" value="1"/>
</dbReference>
<proteinExistence type="inferred from homology"/>
<evidence type="ECO:0000313" key="5">
    <source>
        <dbReference type="Proteomes" id="UP000197138"/>
    </source>
</evidence>
<dbReference type="PANTHER" id="PTHR11926:SF1464">
    <property type="entry name" value="UDP-GLYCOSYLTRANSFERASE 76B1-LIKE"/>
    <property type="match status" value="1"/>
</dbReference>
<keyword evidence="3" id="KW-0808">Transferase</keyword>
<dbReference type="FunFam" id="3.40.50.2000:FF:000040">
    <property type="entry name" value="UDP-glycosyltransferase 76C1"/>
    <property type="match status" value="1"/>
</dbReference>
<comment type="caution">
    <text evidence="4">The sequence shown here is derived from an EMBL/GenBank/DDBJ whole genome shotgun (WGS) entry which is preliminary data.</text>
</comment>
<dbReference type="GO" id="GO:0080043">
    <property type="term" value="F:quercetin 3-O-glucosyltransferase activity"/>
    <property type="evidence" value="ECO:0007669"/>
    <property type="project" value="TreeGrafter"/>
</dbReference>
<dbReference type="EMBL" id="MTKT01004810">
    <property type="protein sequence ID" value="OWM70010.1"/>
    <property type="molecule type" value="Genomic_DNA"/>
</dbReference>
<organism evidence="4 5">
    <name type="scientific">Punica granatum</name>
    <name type="common">Pomegranate</name>
    <dbReference type="NCBI Taxonomy" id="22663"/>
    <lineage>
        <taxon>Eukaryota</taxon>
        <taxon>Viridiplantae</taxon>
        <taxon>Streptophyta</taxon>
        <taxon>Embryophyta</taxon>
        <taxon>Tracheophyta</taxon>
        <taxon>Spermatophyta</taxon>
        <taxon>Magnoliopsida</taxon>
        <taxon>eudicotyledons</taxon>
        <taxon>Gunneridae</taxon>
        <taxon>Pentapetalae</taxon>
        <taxon>rosids</taxon>
        <taxon>malvids</taxon>
        <taxon>Myrtales</taxon>
        <taxon>Lythraceae</taxon>
        <taxon>Punica</taxon>
    </lineage>
</organism>
<comment type="similarity">
    <text evidence="1">Belongs to the UDP-glycosyltransferase family.</text>
</comment>
<evidence type="ECO:0000256" key="2">
    <source>
        <dbReference type="ARBA" id="ARBA00022676"/>
    </source>
</evidence>
<protein>
    <recommendedName>
        <fullName evidence="6">UDP-glycosyltransferase 76B1-like</fullName>
    </recommendedName>
</protein>
<gene>
    <name evidence="4" type="ORF">CDL15_Pgr025859</name>
</gene>
<dbReference type="GO" id="GO:0009863">
    <property type="term" value="P:salicylic acid mediated signaling pathway"/>
    <property type="evidence" value="ECO:0007669"/>
    <property type="project" value="TreeGrafter"/>
</dbReference>
<keyword evidence="2" id="KW-0328">Glycosyltransferase</keyword>
<evidence type="ECO:0000256" key="1">
    <source>
        <dbReference type="ARBA" id="ARBA00009995"/>
    </source>
</evidence>
<evidence type="ECO:0000313" key="4">
    <source>
        <dbReference type="EMBL" id="OWM70010.1"/>
    </source>
</evidence>
<dbReference type="Pfam" id="PF00201">
    <property type="entry name" value="UDPGT"/>
    <property type="match status" value="1"/>
</dbReference>
<name>A0A218WCE4_PUNGR</name>
<dbReference type="CDD" id="cd03784">
    <property type="entry name" value="GT1_Gtf-like"/>
    <property type="match status" value="1"/>
</dbReference>
<dbReference type="FunFam" id="3.40.50.2000:FF:000120">
    <property type="entry name" value="UDP-glycosyltransferase 76C1"/>
    <property type="match status" value="1"/>
</dbReference>
<dbReference type="AlphaFoldDB" id="A0A218WCE4"/>
<evidence type="ECO:0000256" key="3">
    <source>
        <dbReference type="ARBA" id="ARBA00022679"/>
    </source>
</evidence>
<sequence length="459" mass="51541">MEITSESNNQMKGLRVILFPVPLQGHINPLIQLADILYYWGFLISIVQTDFNSINPSTYPHSDFHSIPLSLSETDSVTGDVIAFVLKLNSCCTIPFRECFSSILSDPSKSRVACLITDAVLYFTQAVADEFNIRRLALRTSSICSFLAFAALPLLREKCYIPLQESQLEEPIPELAPCKIKDIHMIKTGNPDDIFRFITSMVRGTKASSGVIWNTFEDLERTKLAEFSQEFQVPVFPIVPFHKYCPAFSSSLLEPDESSLSWLDKQATNSVICVSFGSLAVINEKEFREIGWGLVNSKQPFLWVVHPGLVPGAQRLDPLLEGFLQMAGERGRVVKWAPQQAVLAHRATGGFWTHGGWNSTLESICEGLAMICQPVFGDQRVNTRYVSDVWRVGIHLENRIERGEIERAIRRLMAGEEGEEMRGRIWSLKEKGEACLRPGGVSYKSLERLASYISEVLSN</sequence>
<dbReference type="Gene3D" id="3.40.50.2000">
    <property type="entry name" value="Glycogen Phosphorylase B"/>
    <property type="match status" value="2"/>
</dbReference>
<dbReference type="SUPFAM" id="SSF53756">
    <property type="entry name" value="UDP-Glycosyltransferase/glycogen phosphorylase"/>
    <property type="match status" value="1"/>
</dbReference>
<reference evidence="5" key="1">
    <citation type="journal article" date="2017" name="Plant J.">
        <title>The pomegranate (Punica granatum L.) genome and the genomics of punicalagin biosynthesis.</title>
        <authorList>
            <person name="Qin G."/>
            <person name="Xu C."/>
            <person name="Ming R."/>
            <person name="Tang H."/>
            <person name="Guyot R."/>
            <person name="Kramer E.M."/>
            <person name="Hu Y."/>
            <person name="Yi X."/>
            <person name="Qi Y."/>
            <person name="Xu X."/>
            <person name="Gao Z."/>
            <person name="Pan H."/>
            <person name="Jian J."/>
            <person name="Tian Y."/>
            <person name="Yue Z."/>
            <person name="Xu Y."/>
        </authorList>
    </citation>
    <scope>NUCLEOTIDE SEQUENCE [LARGE SCALE GENOMIC DNA]</scope>
    <source>
        <strain evidence="5">cv. Dabenzi</strain>
    </source>
</reference>
<dbReference type="InterPro" id="IPR002213">
    <property type="entry name" value="UDP_glucos_trans"/>
</dbReference>